<evidence type="ECO:0000313" key="3">
    <source>
        <dbReference type="Proteomes" id="UP000295055"/>
    </source>
</evidence>
<dbReference type="OrthoDB" id="6466823at2"/>
<proteinExistence type="predicted"/>
<dbReference type="EMBL" id="SMAS01000010">
    <property type="protein sequence ID" value="TCT30219.1"/>
    <property type="molecule type" value="Genomic_DNA"/>
</dbReference>
<reference evidence="2 3" key="1">
    <citation type="submission" date="2019-03" db="EMBL/GenBank/DDBJ databases">
        <title>Genomic analyses of the natural microbiome of Caenorhabditis elegans.</title>
        <authorList>
            <person name="Samuel B."/>
        </authorList>
    </citation>
    <scope>NUCLEOTIDE SEQUENCE [LARGE SCALE GENOMIC DNA]</scope>
    <source>
        <strain evidence="2 3">JUb102</strain>
    </source>
</reference>
<feature type="signal peptide" evidence="1">
    <location>
        <begin position="1"/>
        <end position="25"/>
    </location>
</feature>
<sequence>MLTIKSIARAGCLVGGILSAMMAHADYAAQIIDPNTGYTIRVNNSSTLADHPDRGSDGQNYYQVGEPFVVDSNLAEPTGMVKCVGRRWGSTSTQILPANAFHRLFMYVPETGFSIAGLKAYRLNANLVMTVQSDMMEWTNRSSGVCSMSYADTQFEVPRFNNHFPITMTFYIKEQIIDGQLIISEMPLAGYVRAFTNPKVAPPYDSWPLHESSVPLRLAASQINIGAKCTSSTSSGEKGILNLRHGQLNSLYYDNRASGQVTYSCLFQSATKVRLRLDYTQDDDPQKRLPMKNEANDTIYSNLVITDLETGQSGKEINAEIHSLKEFEISSHLQGENAQAGDYRGSAWLIATLD</sequence>
<dbReference type="InterPro" id="IPR036937">
    <property type="entry name" value="Adhesion_dom_fimbrial_sf"/>
</dbReference>
<gene>
    <name evidence="2" type="ORF">EC835_11090</name>
</gene>
<organism evidence="2 3">
    <name type="scientific">Providencia alcalifaciens</name>
    <dbReference type="NCBI Taxonomy" id="126385"/>
    <lineage>
        <taxon>Bacteria</taxon>
        <taxon>Pseudomonadati</taxon>
        <taxon>Pseudomonadota</taxon>
        <taxon>Gammaproteobacteria</taxon>
        <taxon>Enterobacterales</taxon>
        <taxon>Morganellaceae</taxon>
        <taxon>Providencia</taxon>
    </lineage>
</organism>
<protein>
    <recommendedName>
        <fullName evidence="4">Adhesin</fullName>
    </recommendedName>
</protein>
<evidence type="ECO:0008006" key="4">
    <source>
        <dbReference type="Google" id="ProtNLM"/>
    </source>
</evidence>
<comment type="caution">
    <text evidence="2">The sequence shown here is derived from an EMBL/GenBank/DDBJ whole genome shotgun (WGS) entry which is preliminary data.</text>
</comment>
<dbReference type="Gene3D" id="2.60.40.1090">
    <property type="entry name" value="Fimbrial-type adhesion domain"/>
    <property type="match status" value="1"/>
</dbReference>
<accession>A0A4R3NG62</accession>
<dbReference type="RefSeq" id="WP_108479316.1">
    <property type="nucleotide sequence ID" value="NZ_JADSSX010000007.1"/>
</dbReference>
<evidence type="ECO:0000256" key="1">
    <source>
        <dbReference type="SAM" id="SignalP"/>
    </source>
</evidence>
<name>A0A4R3NG62_9GAMM</name>
<dbReference type="GO" id="GO:0009289">
    <property type="term" value="C:pilus"/>
    <property type="evidence" value="ECO:0007669"/>
    <property type="project" value="InterPro"/>
</dbReference>
<dbReference type="AlphaFoldDB" id="A0A4R3NG62"/>
<keyword evidence="1" id="KW-0732">Signal</keyword>
<dbReference type="GO" id="GO:0007155">
    <property type="term" value="P:cell adhesion"/>
    <property type="evidence" value="ECO:0007669"/>
    <property type="project" value="InterPro"/>
</dbReference>
<dbReference type="Proteomes" id="UP000295055">
    <property type="component" value="Unassembled WGS sequence"/>
</dbReference>
<feature type="chain" id="PRO_5020914786" description="Adhesin" evidence="1">
    <location>
        <begin position="26"/>
        <end position="354"/>
    </location>
</feature>
<evidence type="ECO:0000313" key="2">
    <source>
        <dbReference type="EMBL" id="TCT30219.1"/>
    </source>
</evidence>